<dbReference type="FunFam" id="3.40.50.720:FF:000084">
    <property type="entry name" value="Short-chain dehydrogenase reductase"/>
    <property type="match status" value="1"/>
</dbReference>
<protein>
    <submittedName>
        <fullName evidence="5">3-oxoacyl-(Acyl-carrier-protein) reductase</fullName>
        <ecNumber evidence="5">1.1.1.100</ecNumber>
    </submittedName>
</protein>
<organism evidence="5 6">
    <name type="scientific">Sulfobacillus acidophilus (strain ATCC 700253 / DSM 10332 / NAL)</name>
    <dbReference type="NCBI Taxonomy" id="679936"/>
    <lineage>
        <taxon>Bacteria</taxon>
        <taxon>Bacillati</taxon>
        <taxon>Bacillota</taxon>
        <taxon>Clostridia</taxon>
        <taxon>Eubacteriales</taxon>
        <taxon>Clostridiales Family XVII. Incertae Sedis</taxon>
        <taxon>Sulfobacillus</taxon>
    </lineage>
</organism>
<dbReference type="HOGENOM" id="CLU_010194_1_0_9"/>
<keyword evidence="6" id="KW-1185">Reference proteome</keyword>
<evidence type="ECO:0000256" key="3">
    <source>
        <dbReference type="ARBA" id="ARBA00023027"/>
    </source>
</evidence>
<proteinExistence type="inferred from homology"/>
<dbReference type="PRINTS" id="PR00080">
    <property type="entry name" value="SDRFAMILY"/>
</dbReference>
<dbReference type="AlphaFoldDB" id="G8TXR6"/>
<evidence type="ECO:0000256" key="1">
    <source>
        <dbReference type="ARBA" id="ARBA00006484"/>
    </source>
</evidence>
<comment type="similarity">
    <text evidence="1">Belongs to the short-chain dehydrogenases/reductases (SDR) family.</text>
</comment>
<dbReference type="GO" id="GO:0008206">
    <property type="term" value="P:bile acid metabolic process"/>
    <property type="evidence" value="ECO:0007669"/>
    <property type="project" value="UniProtKB-ARBA"/>
</dbReference>
<dbReference type="GO" id="GO:0004316">
    <property type="term" value="F:3-oxoacyl-[acyl-carrier-protein] reductase (NADPH) activity"/>
    <property type="evidence" value="ECO:0007669"/>
    <property type="project" value="UniProtKB-EC"/>
</dbReference>
<reference evidence="5 6" key="2">
    <citation type="journal article" date="2012" name="Stand. Genomic Sci.">
        <title>Complete genome sequence of the moderately thermophilic mineral-sulfide-oxidizing firmicute Sulfobacillus acidophilus type strain (NAL(T)).</title>
        <authorList>
            <person name="Anderson I."/>
            <person name="Chertkov O."/>
            <person name="Chen A."/>
            <person name="Saunders E."/>
            <person name="Lapidus A."/>
            <person name="Nolan M."/>
            <person name="Lucas S."/>
            <person name="Hammon N."/>
            <person name="Deshpande S."/>
            <person name="Cheng J.F."/>
            <person name="Han C."/>
            <person name="Tapia R."/>
            <person name="Goodwin L.A."/>
            <person name="Pitluck S."/>
            <person name="Liolios K."/>
            <person name="Pagani I."/>
            <person name="Ivanova N."/>
            <person name="Mikhailova N."/>
            <person name="Pati A."/>
            <person name="Palaniappan K."/>
            <person name="Land M."/>
            <person name="Pan C."/>
            <person name="Rohde M."/>
            <person name="Pukall R."/>
            <person name="Goker M."/>
            <person name="Detter J.C."/>
            <person name="Woyke T."/>
            <person name="Bristow J."/>
            <person name="Eisen J.A."/>
            <person name="Markowitz V."/>
            <person name="Hugenholtz P."/>
            <person name="Kyrpides N.C."/>
            <person name="Klenk H.P."/>
            <person name="Mavromatis K."/>
        </authorList>
    </citation>
    <scope>NUCLEOTIDE SEQUENCE [LARGE SCALE GENOMIC DNA]</scope>
    <source>
        <strain evidence="6">ATCC 700253 / DSM 10332 / NAL</strain>
    </source>
</reference>
<dbReference type="EMBL" id="CP003179">
    <property type="protein sequence ID" value="AEW05022.1"/>
    <property type="molecule type" value="Genomic_DNA"/>
</dbReference>
<dbReference type="PATRIC" id="fig|679936.5.peg.1590"/>
<dbReference type="SMART" id="SM00822">
    <property type="entry name" value="PKS_KR"/>
    <property type="match status" value="1"/>
</dbReference>
<keyword evidence="3" id="KW-0520">NAD</keyword>
<name>G8TXR6_SULAD</name>
<dbReference type="PANTHER" id="PTHR24321">
    <property type="entry name" value="DEHYDROGENASES, SHORT CHAIN"/>
    <property type="match status" value="1"/>
</dbReference>
<reference evidence="6" key="1">
    <citation type="submission" date="2011-12" db="EMBL/GenBank/DDBJ databases">
        <title>The complete genome of chromosome of Sulfobacillus acidophilus DSM 10332.</title>
        <authorList>
            <person name="Lucas S."/>
            <person name="Han J."/>
            <person name="Lapidus A."/>
            <person name="Bruce D."/>
            <person name="Goodwin L."/>
            <person name="Pitluck S."/>
            <person name="Peters L."/>
            <person name="Kyrpides N."/>
            <person name="Mavromatis K."/>
            <person name="Ivanova N."/>
            <person name="Mikhailova N."/>
            <person name="Chertkov O."/>
            <person name="Saunders E."/>
            <person name="Detter J.C."/>
            <person name="Tapia R."/>
            <person name="Han C."/>
            <person name="Land M."/>
            <person name="Hauser L."/>
            <person name="Markowitz V."/>
            <person name="Cheng J.-F."/>
            <person name="Hugenholtz P."/>
            <person name="Woyke T."/>
            <person name="Wu D."/>
            <person name="Pukall R."/>
            <person name="Gehrich-Schroeter G."/>
            <person name="Schneider S."/>
            <person name="Klenk H.-P."/>
            <person name="Eisen J.A."/>
        </authorList>
    </citation>
    <scope>NUCLEOTIDE SEQUENCE [LARGE SCALE GENOMIC DNA]</scope>
    <source>
        <strain evidence="6">ATCC 700253 / DSM 10332 / NAL</strain>
    </source>
</reference>
<dbReference type="PANTHER" id="PTHR24321:SF8">
    <property type="entry name" value="ESTRADIOL 17-BETA-DEHYDROGENASE 8-RELATED"/>
    <property type="match status" value="1"/>
</dbReference>
<accession>G8TXR6</accession>
<dbReference type="PROSITE" id="PS00061">
    <property type="entry name" value="ADH_SHORT"/>
    <property type="match status" value="1"/>
</dbReference>
<dbReference type="InterPro" id="IPR036291">
    <property type="entry name" value="NAD(P)-bd_dom_sf"/>
</dbReference>
<dbReference type="PRINTS" id="PR00081">
    <property type="entry name" value="GDHRDH"/>
</dbReference>
<dbReference type="InterPro" id="IPR020904">
    <property type="entry name" value="Sc_DH/Rdtase_CS"/>
</dbReference>
<feature type="domain" description="Ketoreductase" evidence="4">
    <location>
        <begin position="6"/>
        <end position="189"/>
    </location>
</feature>
<evidence type="ECO:0000256" key="2">
    <source>
        <dbReference type="ARBA" id="ARBA00023002"/>
    </source>
</evidence>
<sequence>MEYQNHVVIVTGGAQGIGRAITEAYLDAGAFVTVVDADPEALDEWTESHAAQSDHVLPIVADVSDEAAVIRLTEATLQHWGRLHIVINNAGITAPGTLGSRPTAEWDRVIAVNLRGPYLLAKYTYDALGRHDQPGVIINIASTRALMSEPHTEPYSASKGGLLALTHSLAVSLGPRVRVNAISPGWIDVSAWKKSAARQAEGLRPIDHQQHPVGRVGRPEDIAQACLWLTSPQAGFITGTNLVIDGGMTVKMIYAE</sequence>
<dbReference type="EC" id="1.1.1.100" evidence="5"/>
<dbReference type="InterPro" id="IPR057326">
    <property type="entry name" value="KR_dom"/>
</dbReference>
<gene>
    <name evidence="5" type="ordered locus">Sulac_1525</name>
</gene>
<evidence type="ECO:0000313" key="5">
    <source>
        <dbReference type="EMBL" id="AEW05022.1"/>
    </source>
</evidence>
<dbReference type="STRING" id="679936.Sulac_1525"/>
<evidence type="ECO:0000259" key="4">
    <source>
        <dbReference type="SMART" id="SM00822"/>
    </source>
</evidence>
<dbReference type="Proteomes" id="UP000005439">
    <property type="component" value="Chromosome"/>
</dbReference>
<dbReference type="Gene3D" id="3.40.50.720">
    <property type="entry name" value="NAD(P)-binding Rossmann-like Domain"/>
    <property type="match status" value="1"/>
</dbReference>
<dbReference type="SUPFAM" id="SSF51735">
    <property type="entry name" value="NAD(P)-binding Rossmann-fold domains"/>
    <property type="match status" value="1"/>
</dbReference>
<keyword evidence="2 5" id="KW-0560">Oxidoreductase</keyword>
<dbReference type="InterPro" id="IPR002347">
    <property type="entry name" value="SDR_fam"/>
</dbReference>
<dbReference type="Pfam" id="PF13561">
    <property type="entry name" value="adh_short_C2"/>
    <property type="match status" value="1"/>
</dbReference>
<dbReference type="KEGG" id="sap:Sulac_1525"/>
<evidence type="ECO:0000313" key="6">
    <source>
        <dbReference type="Proteomes" id="UP000005439"/>
    </source>
</evidence>
<dbReference type="NCBIfam" id="NF005559">
    <property type="entry name" value="PRK07231.1"/>
    <property type="match status" value="1"/>
</dbReference>